<name>A0A068RRV5_9FUNG</name>
<comment type="caution">
    <text evidence="1">The sequence shown here is derived from an EMBL/GenBank/DDBJ whole genome shotgun (WGS) entry which is preliminary data.</text>
</comment>
<dbReference type="VEuPathDB" id="FungiDB:LCOR_04183.1"/>
<evidence type="ECO:0000313" key="2">
    <source>
        <dbReference type="Proteomes" id="UP000027586"/>
    </source>
</evidence>
<keyword evidence="2" id="KW-1185">Reference proteome</keyword>
<reference evidence="1" key="1">
    <citation type="submission" date="2013-08" db="EMBL/GenBank/DDBJ databases">
        <title>Gene expansion shapes genome architecture in the human pathogen Lichtheimia corymbifera: an evolutionary genomics analysis in the ancient terrestrial Mucorales (Mucoromycotina).</title>
        <authorList>
            <person name="Schwartze V.U."/>
            <person name="Winter S."/>
            <person name="Shelest E."/>
            <person name="Marcet-Houben M."/>
            <person name="Horn F."/>
            <person name="Wehner S."/>
            <person name="Hoffmann K."/>
            <person name="Riege K."/>
            <person name="Sammeth M."/>
            <person name="Nowrousian M."/>
            <person name="Valiante V."/>
            <person name="Linde J."/>
            <person name="Jacobsen I.D."/>
            <person name="Marz M."/>
            <person name="Brakhage A.A."/>
            <person name="Gabaldon T."/>
            <person name="Bocker S."/>
            <person name="Voigt K."/>
        </authorList>
    </citation>
    <scope>NUCLEOTIDE SEQUENCE [LARGE SCALE GENOMIC DNA]</scope>
    <source>
        <strain evidence="1">FSU 9682</strain>
    </source>
</reference>
<evidence type="ECO:0000313" key="1">
    <source>
        <dbReference type="EMBL" id="CDH52739.1"/>
    </source>
</evidence>
<dbReference type="Proteomes" id="UP000027586">
    <property type="component" value="Unassembled WGS sequence"/>
</dbReference>
<accession>A0A068RRV5</accession>
<proteinExistence type="predicted"/>
<dbReference type="EMBL" id="CBTN010000014">
    <property type="protein sequence ID" value="CDH52739.1"/>
    <property type="molecule type" value="Genomic_DNA"/>
</dbReference>
<sequence length="74" mass="8450">MTVSPWAIGRQQSSSPHLAEESAAKLFLLQTTHNQYQRHPTKPWHRLSRWHSFEYVPVVVVCSGIPSSNVYTST</sequence>
<organism evidence="1 2">
    <name type="scientific">Lichtheimia corymbifera JMRC:FSU:9682</name>
    <dbReference type="NCBI Taxonomy" id="1263082"/>
    <lineage>
        <taxon>Eukaryota</taxon>
        <taxon>Fungi</taxon>
        <taxon>Fungi incertae sedis</taxon>
        <taxon>Mucoromycota</taxon>
        <taxon>Mucoromycotina</taxon>
        <taxon>Mucoromycetes</taxon>
        <taxon>Mucorales</taxon>
        <taxon>Lichtheimiaceae</taxon>
        <taxon>Lichtheimia</taxon>
    </lineage>
</organism>
<protein>
    <submittedName>
        <fullName evidence="1">Uncharacterized protein</fullName>
    </submittedName>
</protein>
<dbReference type="AlphaFoldDB" id="A0A068RRV5"/>
<gene>
    <name evidence="1" type="ORF">LCOR_04183.1</name>
</gene>